<comment type="subunit">
    <text evidence="7">Homotrimer.</text>
</comment>
<dbReference type="KEGG" id="vbl:L21SP4_01178"/>
<dbReference type="GO" id="GO:0103118">
    <property type="term" value="F:UDP-3-O-[(3R)-3-hydroxyacyl]-glucosamine N-acyltransferase activity"/>
    <property type="evidence" value="ECO:0007669"/>
    <property type="project" value="UniProtKB-EC"/>
</dbReference>
<keyword evidence="4 7" id="KW-0677">Repeat</keyword>
<dbReference type="InterPro" id="IPR020573">
    <property type="entry name" value="UDP_GlcNAc_AcTrfase_non-rep"/>
</dbReference>
<comment type="catalytic activity">
    <reaction evidence="7">
        <text>a UDP-3-O-[(3R)-3-hydroxyacyl]-alpha-D-glucosamine + a (3R)-hydroxyacyl-[ACP] = a UDP-2-N,3-O-bis[(3R)-3-hydroxyacyl]-alpha-D-glucosamine + holo-[ACP] + H(+)</text>
        <dbReference type="Rhea" id="RHEA:53836"/>
        <dbReference type="Rhea" id="RHEA-COMP:9685"/>
        <dbReference type="Rhea" id="RHEA-COMP:9945"/>
        <dbReference type="ChEBI" id="CHEBI:15378"/>
        <dbReference type="ChEBI" id="CHEBI:64479"/>
        <dbReference type="ChEBI" id="CHEBI:78827"/>
        <dbReference type="ChEBI" id="CHEBI:137740"/>
        <dbReference type="ChEBI" id="CHEBI:137748"/>
        <dbReference type="EC" id="2.3.1.191"/>
    </reaction>
</comment>
<dbReference type="Pfam" id="PF00132">
    <property type="entry name" value="Hexapep"/>
    <property type="match status" value="2"/>
</dbReference>
<dbReference type="EMBL" id="CP010904">
    <property type="protein sequence ID" value="AKJ64427.1"/>
    <property type="molecule type" value="Genomic_DNA"/>
</dbReference>
<sequence>MKIEEIASLIGAEIDGDGSREITGVAGVREAGPRDITFIANKRYAADAETTKAGAVVVGSDWTRTCPATLLRTENPDAAFARVARRFRPELPKPEPGIHPTATVARDAELGEDVHIGPGAVIDPEARVGDRTVVGAQSYIGFRSSVGEDCLIYPQVVIRECVTAGDRVILHSGVVLGCDGFGYAVQEDGSRTKIPQIGRVVIGDDVEIGSNTTVDRARFGVTRIGNGVKIDNLVQIAHNVVIEDHAVIVAQVGISGSSHIGSRAILAGQVGVAGHLRIGEDAIIGAQSGVSKDIDAGAFVFGSPAAPMEKVSRVRALVNRLPNLKSKIEDLEKRLEAMERKGS</sequence>
<dbReference type="Proteomes" id="UP000035268">
    <property type="component" value="Chromosome"/>
</dbReference>
<dbReference type="PATRIC" id="fig|1609981.3.peg.1226"/>
<keyword evidence="11" id="KW-1185">Reference proteome</keyword>
<keyword evidence="5 7" id="KW-0443">Lipid metabolism</keyword>
<evidence type="ECO:0000313" key="10">
    <source>
        <dbReference type="EMBL" id="AKJ64427.1"/>
    </source>
</evidence>
<dbReference type="STRING" id="1307763.L21SP4_01178"/>
<name>A0A0G3EG93_9BACT</name>
<proteinExistence type="inferred from homology"/>
<evidence type="ECO:0000313" key="11">
    <source>
        <dbReference type="Proteomes" id="UP000035268"/>
    </source>
</evidence>
<dbReference type="UniPathway" id="UPA00973"/>
<dbReference type="GO" id="GO:0016020">
    <property type="term" value="C:membrane"/>
    <property type="evidence" value="ECO:0007669"/>
    <property type="project" value="GOC"/>
</dbReference>
<evidence type="ECO:0000259" key="9">
    <source>
        <dbReference type="Pfam" id="PF04613"/>
    </source>
</evidence>
<evidence type="ECO:0000256" key="8">
    <source>
        <dbReference type="SAM" id="Coils"/>
    </source>
</evidence>
<feature type="domain" description="UDP-3-O-[3-hydroxymyristoyl] glucosamine N-acyltransferase non-repeat region" evidence="9">
    <location>
        <begin position="20"/>
        <end position="85"/>
    </location>
</feature>
<gene>
    <name evidence="7 10" type="primary">lpxD</name>
    <name evidence="10" type="ORF">L21SP4_01178</name>
</gene>
<evidence type="ECO:0000256" key="5">
    <source>
        <dbReference type="ARBA" id="ARBA00023098"/>
    </source>
</evidence>
<dbReference type="PROSITE" id="PS00101">
    <property type="entry name" value="HEXAPEP_TRANSFERASES"/>
    <property type="match status" value="1"/>
</dbReference>
<dbReference type="SUPFAM" id="SSF51161">
    <property type="entry name" value="Trimeric LpxA-like enzymes"/>
    <property type="match status" value="1"/>
</dbReference>
<accession>A0A0G3EG93</accession>
<dbReference type="Pfam" id="PF04613">
    <property type="entry name" value="LpxD"/>
    <property type="match status" value="1"/>
</dbReference>
<keyword evidence="1 7" id="KW-0444">Lipid biosynthesis</keyword>
<evidence type="ECO:0000256" key="1">
    <source>
        <dbReference type="ARBA" id="ARBA00022516"/>
    </source>
</evidence>
<dbReference type="RefSeq" id="WP_052881759.1">
    <property type="nucleotide sequence ID" value="NZ_CP010904.1"/>
</dbReference>
<dbReference type="EC" id="2.3.1.191" evidence="7"/>
<dbReference type="AlphaFoldDB" id="A0A0G3EG93"/>
<keyword evidence="6 7" id="KW-0012">Acyltransferase</keyword>
<evidence type="ECO:0000256" key="7">
    <source>
        <dbReference type="HAMAP-Rule" id="MF_00523"/>
    </source>
</evidence>
<dbReference type="OrthoDB" id="9784739at2"/>
<evidence type="ECO:0000256" key="6">
    <source>
        <dbReference type="ARBA" id="ARBA00023315"/>
    </source>
</evidence>
<dbReference type="NCBIfam" id="TIGR01853">
    <property type="entry name" value="lipid_A_lpxD"/>
    <property type="match status" value="1"/>
</dbReference>
<dbReference type="CDD" id="cd03352">
    <property type="entry name" value="LbH_LpxD"/>
    <property type="match status" value="1"/>
</dbReference>
<dbReference type="Gene3D" id="3.40.1390.10">
    <property type="entry name" value="MurE/MurF, N-terminal domain"/>
    <property type="match status" value="1"/>
</dbReference>
<dbReference type="PANTHER" id="PTHR43378:SF2">
    <property type="entry name" value="UDP-3-O-ACYLGLUCOSAMINE N-ACYLTRANSFERASE 1, MITOCHONDRIAL-RELATED"/>
    <property type="match status" value="1"/>
</dbReference>
<comment type="similarity">
    <text evidence="7">Belongs to the transferase hexapeptide repeat family. LpxD subfamily.</text>
</comment>
<reference evidence="10 11" key="2">
    <citation type="journal article" date="2016" name="ISME J.">
        <title>Characterization of the first cultured representative of Verrucomicrobia subdivision 5 indicates the proposal of a novel phylum.</title>
        <authorList>
            <person name="Spring S."/>
            <person name="Bunk B."/>
            <person name="Sproer C."/>
            <person name="Schumann P."/>
            <person name="Rohde M."/>
            <person name="Tindall B.J."/>
            <person name="Klenk H.P."/>
        </authorList>
    </citation>
    <scope>NUCLEOTIDE SEQUENCE [LARGE SCALE GENOMIC DNA]</scope>
    <source>
        <strain evidence="10 11">L21-Fru-AB</strain>
    </source>
</reference>
<evidence type="ECO:0000256" key="2">
    <source>
        <dbReference type="ARBA" id="ARBA00022556"/>
    </source>
</evidence>
<evidence type="ECO:0000256" key="4">
    <source>
        <dbReference type="ARBA" id="ARBA00022737"/>
    </source>
</evidence>
<dbReference type="InterPro" id="IPR007691">
    <property type="entry name" value="LpxD"/>
</dbReference>
<dbReference type="Gene3D" id="2.160.10.10">
    <property type="entry name" value="Hexapeptide repeat proteins"/>
    <property type="match status" value="1"/>
</dbReference>
<keyword evidence="3 7" id="KW-0808">Transferase</keyword>
<keyword evidence="2 7" id="KW-0441">Lipid A biosynthesis</keyword>
<dbReference type="NCBIfam" id="NF002060">
    <property type="entry name" value="PRK00892.1"/>
    <property type="match status" value="1"/>
</dbReference>
<comment type="function">
    <text evidence="7">Catalyzes the N-acylation of UDP-3-O-acylglucosamine using 3-hydroxyacyl-ACP as the acyl donor. Is involved in the biosynthesis of lipid A, a phosphorylated glycolipid that anchors the lipopolysaccharide to the outer membrane of the cell.</text>
</comment>
<dbReference type="InterPro" id="IPR011004">
    <property type="entry name" value="Trimer_LpxA-like_sf"/>
</dbReference>
<evidence type="ECO:0000256" key="3">
    <source>
        <dbReference type="ARBA" id="ARBA00022679"/>
    </source>
</evidence>
<feature type="coiled-coil region" evidence="8">
    <location>
        <begin position="314"/>
        <end position="341"/>
    </location>
</feature>
<protein>
    <recommendedName>
        <fullName evidence="7">UDP-3-O-acylglucosamine N-acyltransferase</fullName>
        <ecNumber evidence="7">2.3.1.191</ecNumber>
    </recommendedName>
</protein>
<dbReference type="GO" id="GO:0009245">
    <property type="term" value="P:lipid A biosynthetic process"/>
    <property type="evidence" value="ECO:0007669"/>
    <property type="project" value="UniProtKB-UniRule"/>
</dbReference>
<dbReference type="GO" id="GO:0016410">
    <property type="term" value="F:N-acyltransferase activity"/>
    <property type="evidence" value="ECO:0007669"/>
    <property type="project" value="InterPro"/>
</dbReference>
<keyword evidence="8" id="KW-0175">Coiled coil</keyword>
<comment type="pathway">
    <text evidence="7">Bacterial outer membrane biogenesis; LPS lipid A biosynthesis.</text>
</comment>
<dbReference type="InterPro" id="IPR018357">
    <property type="entry name" value="Hexapep_transf_CS"/>
</dbReference>
<feature type="active site" description="Proton acceptor" evidence="7">
    <location>
        <position position="238"/>
    </location>
</feature>
<reference evidence="11" key="1">
    <citation type="submission" date="2015-02" db="EMBL/GenBank/DDBJ databases">
        <title>Description and complete genome sequence of the first cultured representative of the subdivision 5 of the Verrucomicrobia phylum.</title>
        <authorList>
            <person name="Spring S."/>
            <person name="Bunk B."/>
            <person name="Sproer C."/>
            <person name="Klenk H.-P."/>
        </authorList>
    </citation>
    <scope>NUCLEOTIDE SEQUENCE [LARGE SCALE GENOMIC DNA]</scope>
    <source>
        <strain evidence="11">L21-Fru-AB</strain>
    </source>
</reference>
<dbReference type="InterPro" id="IPR001451">
    <property type="entry name" value="Hexapep"/>
</dbReference>
<dbReference type="HAMAP" id="MF_00523">
    <property type="entry name" value="LpxD"/>
    <property type="match status" value="1"/>
</dbReference>
<dbReference type="PANTHER" id="PTHR43378">
    <property type="entry name" value="UDP-3-O-ACYLGLUCOSAMINE N-ACYLTRANSFERASE"/>
    <property type="match status" value="1"/>
</dbReference>
<organism evidence="10 11">
    <name type="scientific">Kiritimatiella glycovorans</name>
    <dbReference type="NCBI Taxonomy" id="1307763"/>
    <lineage>
        <taxon>Bacteria</taxon>
        <taxon>Pseudomonadati</taxon>
        <taxon>Kiritimatiellota</taxon>
        <taxon>Kiritimatiellia</taxon>
        <taxon>Kiritimatiellales</taxon>
        <taxon>Kiritimatiellaceae</taxon>
        <taxon>Kiritimatiella</taxon>
    </lineage>
</organism>